<dbReference type="AlphaFoldDB" id="A0A318S2K9"/>
<reference evidence="1 2" key="1">
    <citation type="submission" date="2018-06" db="EMBL/GenBank/DDBJ databases">
        <title>Genomic Encyclopedia of Type Strains, Phase IV (KMG-IV): sequencing the most valuable type-strain genomes for metagenomic binning, comparative biology and taxonomic classification.</title>
        <authorList>
            <person name="Goeker M."/>
        </authorList>
    </citation>
    <scope>NUCLEOTIDE SEQUENCE [LARGE SCALE GENOMIC DNA]</scope>
    <source>
        <strain evidence="1 2">DSM 18048</strain>
    </source>
</reference>
<dbReference type="OrthoDB" id="73600at2"/>
<evidence type="ECO:0000313" key="2">
    <source>
        <dbReference type="Proteomes" id="UP000248326"/>
    </source>
</evidence>
<organism evidence="1 2">
    <name type="scientific">Deinococcus yavapaiensis KR-236</name>
    <dbReference type="NCBI Taxonomy" id="694435"/>
    <lineage>
        <taxon>Bacteria</taxon>
        <taxon>Thermotogati</taxon>
        <taxon>Deinococcota</taxon>
        <taxon>Deinococci</taxon>
        <taxon>Deinococcales</taxon>
        <taxon>Deinococcaceae</taxon>
        <taxon>Deinococcus</taxon>
    </lineage>
</organism>
<comment type="caution">
    <text evidence="1">The sequence shown here is derived from an EMBL/GenBank/DDBJ whole genome shotgun (WGS) entry which is preliminary data.</text>
</comment>
<sequence>MIIEAHQVQRHSVETGKDVFTIAPGVSARFDDIVQYGGRSYRVVRLQRVTEGGASVVFATYKGKL</sequence>
<dbReference type="EMBL" id="QJSX01000012">
    <property type="protein sequence ID" value="PYE52771.1"/>
    <property type="molecule type" value="Genomic_DNA"/>
</dbReference>
<dbReference type="Proteomes" id="UP000248326">
    <property type="component" value="Unassembled WGS sequence"/>
</dbReference>
<name>A0A318S2K9_9DEIO</name>
<proteinExistence type="predicted"/>
<protein>
    <submittedName>
        <fullName evidence="1">Uncharacterized protein</fullName>
    </submittedName>
</protein>
<gene>
    <name evidence="1" type="ORF">DES52_11292</name>
</gene>
<dbReference type="RefSeq" id="WP_110887657.1">
    <property type="nucleotide sequence ID" value="NZ_QJSX01000012.1"/>
</dbReference>
<evidence type="ECO:0000313" key="1">
    <source>
        <dbReference type="EMBL" id="PYE52771.1"/>
    </source>
</evidence>
<keyword evidence="2" id="KW-1185">Reference proteome</keyword>
<accession>A0A318S2K9</accession>